<dbReference type="SUPFAM" id="SSF51735">
    <property type="entry name" value="NAD(P)-binding Rossmann-fold domains"/>
    <property type="match status" value="1"/>
</dbReference>
<dbReference type="EMBL" id="JBAHYK010000149">
    <property type="protein sequence ID" value="KAL0577558.1"/>
    <property type="molecule type" value="Genomic_DNA"/>
</dbReference>
<keyword evidence="5" id="KW-1185">Reference proteome</keyword>
<evidence type="ECO:0000256" key="1">
    <source>
        <dbReference type="ARBA" id="ARBA00022857"/>
    </source>
</evidence>
<accession>A0ABR3FQ47</accession>
<proteinExistence type="predicted"/>
<name>A0ABR3FQ47_9AGAR</name>
<evidence type="ECO:0000256" key="2">
    <source>
        <dbReference type="ARBA" id="ARBA00023002"/>
    </source>
</evidence>
<dbReference type="InterPro" id="IPR051609">
    <property type="entry name" value="NmrA/Isoflavone_reductase-like"/>
</dbReference>
<keyword evidence="1" id="KW-0521">NADP</keyword>
<sequence>MSSPYKSFAILGGSGLIGSQIVDALVAKGVTPLVLSRKSSDKTFPDTIRVAKVDLEDVDQVAQALKDHAVEVVVSAISTEHIASQRTAAEAAKKAGVQLFVPSEFGSVTEGISQEPDADESSPLVQKDKFIGYLKSLGLPYVRIFTGQFLSFVPWFTGHLENGKVNIVGKGETTLSFTDVADIAGFVAHILTTLPPSELENRTFRIEGESATFVEVAKKLNKEINYTNQVPGGPMNEVKNYLLKRKCALRRCVS</sequence>
<dbReference type="InterPro" id="IPR036291">
    <property type="entry name" value="NAD(P)-bd_dom_sf"/>
</dbReference>
<dbReference type="PANTHER" id="PTHR47706:SF9">
    <property type="entry name" value="NMRA-LIKE DOMAIN-CONTAINING PROTEIN-RELATED"/>
    <property type="match status" value="1"/>
</dbReference>
<comment type="caution">
    <text evidence="4">The sequence shown here is derived from an EMBL/GenBank/DDBJ whole genome shotgun (WGS) entry which is preliminary data.</text>
</comment>
<dbReference type="PANTHER" id="PTHR47706">
    <property type="entry name" value="NMRA-LIKE FAMILY PROTEIN"/>
    <property type="match status" value="1"/>
</dbReference>
<dbReference type="Gene3D" id="3.40.50.720">
    <property type="entry name" value="NAD(P)-binding Rossmann-like Domain"/>
    <property type="match status" value="1"/>
</dbReference>
<dbReference type="Proteomes" id="UP001465976">
    <property type="component" value="Unassembled WGS sequence"/>
</dbReference>
<organism evidence="4 5">
    <name type="scientific">Marasmius crinis-equi</name>
    <dbReference type="NCBI Taxonomy" id="585013"/>
    <lineage>
        <taxon>Eukaryota</taxon>
        <taxon>Fungi</taxon>
        <taxon>Dikarya</taxon>
        <taxon>Basidiomycota</taxon>
        <taxon>Agaricomycotina</taxon>
        <taxon>Agaricomycetes</taxon>
        <taxon>Agaricomycetidae</taxon>
        <taxon>Agaricales</taxon>
        <taxon>Marasmiineae</taxon>
        <taxon>Marasmiaceae</taxon>
        <taxon>Marasmius</taxon>
    </lineage>
</organism>
<gene>
    <name evidence="4" type="ORF">V5O48_004421</name>
</gene>
<evidence type="ECO:0000259" key="3">
    <source>
        <dbReference type="Pfam" id="PF05368"/>
    </source>
</evidence>
<reference evidence="4 5" key="1">
    <citation type="submission" date="2024-02" db="EMBL/GenBank/DDBJ databases">
        <title>A draft genome for the cacao thread blight pathogen Marasmius crinis-equi.</title>
        <authorList>
            <person name="Cohen S.P."/>
            <person name="Baruah I.K."/>
            <person name="Amoako-Attah I."/>
            <person name="Bukari Y."/>
            <person name="Meinhardt L.W."/>
            <person name="Bailey B.A."/>
        </authorList>
    </citation>
    <scope>NUCLEOTIDE SEQUENCE [LARGE SCALE GENOMIC DNA]</scope>
    <source>
        <strain evidence="4 5">GH-76</strain>
    </source>
</reference>
<feature type="domain" description="NmrA-like" evidence="3">
    <location>
        <begin position="7"/>
        <end position="238"/>
    </location>
</feature>
<protein>
    <recommendedName>
        <fullName evidence="3">NmrA-like domain-containing protein</fullName>
    </recommendedName>
</protein>
<dbReference type="Pfam" id="PF05368">
    <property type="entry name" value="NmrA"/>
    <property type="match status" value="1"/>
</dbReference>
<evidence type="ECO:0000313" key="4">
    <source>
        <dbReference type="EMBL" id="KAL0577558.1"/>
    </source>
</evidence>
<dbReference type="InterPro" id="IPR008030">
    <property type="entry name" value="NmrA-like"/>
</dbReference>
<keyword evidence="2" id="KW-0560">Oxidoreductase</keyword>
<evidence type="ECO:0000313" key="5">
    <source>
        <dbReference type="Proteomes" id="UP001465976"/>
    </source>
</evidence>